<dbReference type="Proteomes" id="UP000017746">
    <property type="component" value="Chromosome"/>
</dbReference>
<dbReference type="EMBL" id="CP006272">
    <property type="protein sequence ID" value="AGZ39470.1"/>
    <property type="molecule type" value="Genomic_DNA"/>
</dbReference>
<sequence length="97" mass="10945">MKSRLRRLHLDGRVFTWKGEVRHAGTRRFIRVRAWGAGKNSRPLQADLHERPNQTYPYPTADDVRTLVTHALAAGWTPEAHGAAFVLTNVSLPAFTV</sequence>
<proteinExistence type="predicted"/>
<dbReference type="PATRIC" id="fig|1246995.3.peg.1199"/>
<accession>U5VUQ8</accession>
<organism evidence="1 2">
    <name type="scientific">Actinoplanes friuliensis DSM 7358</name>
    <dbReference type="NCBI Taxonomy" id="1246995"/>
    <lineage>
        <taxon>Bacteria</taxon>
        <taxon>Bacillati</taxon>
        <taxon>Actinomycetota</taxon>
        <taxon>Actinomycetes</taxon>
        <taxon>Micromonosporales</taxon>
        <taxon>Micromonosporaceae</taxon>
        <taxon>Actinoplanes</taxon>
    </lineage>
</organism>
<reference evidence="1 2" key="1">
    <citation type="journal article" date="2014" name="J. Biotechnol.">
        <title>Complete genome sequence of the actinobacterium Actinoplanes friuliensis HAG 010964, producer of the lipopeptide antibiotic friulimycin.</title>
        <authorList>
            <person name="Ruckert C."/>
            <person name="Szczepanowski R."/>
            <person name="Albersmeier A."/>
            <person name="Goesmann A."/>
            <person name="Fischer N."/>
            <person name="Steinkamper A."/>
            <person name="Puhler A."/>
            <person name="Biener R."/>
            <person name="Schwartz D."/>
            <person name="Kalinowski J."/>
        </authorList>
    </citation>
    <scope>NUCLEOTIDE SEQUENCE [LARGE SCALE GENOMIC DNA]</scope>
    <source>
        <strain evidence="1 2">DSM 7358</strain>
    </source>
</reference>
<dbReference type="RefSeq" id="WP_023359001.1">
    <property type="nucleotide sequence ID" value="NC_022657.1"/>
</dbReference>
<dbReference type="HOGENOM" id="CLU_2340493_0_0_11"/>
<evidence type="ECO:0000313" key="2">
    <source>
        <dbReference type="Proteomes" id="UP000017746"/>
    </source>
</evidence>
<dbReference type="STRING" id="1246995.AFR_05905"/>
<dbReference type="AlphaFoldDB" id="U5VUQ8"/>
<dbReference type="KEGG" id="afs:AFR_05905"/>
<name>U5VUQ8_9ACTN</name>
<protein>
    <submittedName>
        <fullName evidence="1">Uncharacterized protein</fullName>
    </submittedName>
</protein>
<dbReference type="OrthoDB" id="3382829at2"/>
<keyword evidence="2" id="KW-1185">Reference proteome</keyword>
<gene>
    <name evidence="1" type="ORF">AFR_05905</name>
</gene>
<evidence type="ECO:0000313" key="1">
    <source>
        <dbReference type="EMBL" id="AGZ39470.1"/>
    </source>
</evidence>